<evidence type="ECO:0000256" key="1">
    <source>
        <dbReference type="ARBA" id="ARBA00004141"/>
    </source>
</evidence>
<accession>A0A1I4EPQ0</accession>
<evidence type="ECO:0000256" key="15">
    <source>
        <dbReference type="RuleBase" id="RU004024"/>
    </source>
</evidence>
<dbReference type="InterPro" id="IPR045187">
    <property type="entry name" value="CcO_II"/>
</dbReference>
<dbReference type="Gene3D" id="1.10.287.90">
    <property type="match status" value="1"/>
</dbReference>
<evidence type="ECO:0000256" key="16">
    <source>
        <dbReference type="SAM" id="Phobius"/>
    </source>
</evidence>
<dbReference type="SUPFAM" id="SSF81464">
    <property type="entry name" value="Cytochrome c oxidase subunit II-like, transmembrane region"/>
    <property type="match status" value="1"/>
</dbReference>
<dbReference type="InterPro" id="IPR036257">
    <property type="entry name" value="Cyt_c_oxidase_su2_TM_sf"/>
</dbReference>
<keyword evidence="3 14" id="KW-0813">Transport</keyword>
<dbReference type="EMBL" id="FOSP01000029">
    <property type="protein sequence ID" value="SFL06456.1"/>
    <property type="molecule type" value="Genomic_DNA"/>
</dbReference>
<reference evidence="20" key="1">
    <citation type="submission" date="2016-10" db="EMBL/GenBank/DDBJ databases">
        <authorList>
            <person name="Varghese N."/>
            <person name="Submissions S."/>
        </authorList>
    </citation>
    <scope>NUCLEOTIDE SEQUENCE [LARGE SCALE GENOMIC DNA]</scope>
    <source>
        <strain evidence="20">Nm69</strain>
    </source>
</reference>
<feature type="domain" description="Cytochrome oxidase subunit II transmembrane region profile" evidence="18">
    <location>
        <begin position="21"/>
        <end position="116"/>
    </location>
</feature>
<feature type="transmembrane region" description="Helical" evidence="16">
    <location>
        <begin position="88"/>
        <end position="106"/>
    </location>
</feature>
<dbReference type="GO" id="GO:0005886">
    <property type="term" value="C:plasma membrane"/>
    <property type="evidence" value="ECO:0007669"/>
    <property type="project" value="UniProtKB-SubCell"/>
</dbReference>
<dbReference type="OrthoDB" id="9781261at2"/>
<proteinExistence type="inferred from homology"/>
<evidence type="ECO:0000256" key="2">
    <source>
        <dbReference type="ARBA" id="ARBA00007866"/>
    </source>
</evidence>
<keyword evidence="8 14" id="KW-0249">Electron transport</keyword>
<dbReference type="GO" id="GO:0005507">
    <property type="term" value="F:copper ion binding"/>
    <property type="evidence" value="ECO:0007669"/>
    <property type="project" value="InterPro"/>
</dbReference>
<evidence type="ECO:0000256" key="5">
    <source>
        <dbReference type="ARBA" id="ARBA00022692"/>
    </source>
</evidence>
<evidence type="ECO:0000256" key="7">
    <source>
        <dbReference type="ARBA" id="ARBA00022967"/>
    </source>
</evidence>
<evidence type="ECO:0000259" key="17">
    <source>
        <dbReference type="PROSITE" id="PS50857"/>
    </source>
</evidence>
<dbReference type="InterPro" id="IPR011759">
    <property type="entry name" value="Cyt_c_oxidase_su2_TM_dom"/>
</dbReference>
<keyword evidence="5 14" id="KW-0812">Transmembrane</keyword>
<comment type="cofactor">
    <cofactor evidence="15">
        <name>Cu cation</name>
        <dbReference type="ChEBI" id="CHEBI:23378"/>
    </cofactor>
    <text evidence="15">Binds a copper A center.</text>
</comment>
<comment type="subcellular location">
    <subcellularLocation>
        <location evidence="14">Cell membrane</location>
        <topology evidence="14">Multi-pass membrane protein</topology>
    </subcellularLocation>
    <subcellularLocation>
        <location evidence="1">Membrane</location>
        <topology evidence="1">Multi-pass membrane protein</topology>
    </subcellularLocation>
</comment>
<dbReference type="GO" id="GO:0004129">
    <property type="term" value="F:cytochrome-c oxidase activity"/>
    <property type="evidence" value="ECO:0007669"/>
    <property type="project" value="UniProtKB-EC"/>
</dbReference>
<evidence type="ECO:0000256" key="14">
    <source>
        <dbReference type="RuleBase" id="RU000456"/>
    </source>
</evidence>
<dbReference type="GO" id="GO:0016491">
    <property type="term" value="F:oxidoreductase activity"/>
    <property type="evidence" value="ECO:0007669"/>
    <property type="project" value="InterPro"/>
</dbReference>
<dbReference type="PROSITE" id="PS50999">
    <property type="entry name" value="COX2_TM"/>
    <property type="match status" value="1"/>
</dbReference>
<evidence type="ECO:0000256" key="10">
    <source>
        <dbReference type="ARBA" id="ARBA00023008"/>
    </source>
</evidence>
<comment type="catalytic activity">
    <reaction evidence="13 15">
        <text>4 Fe(II)-[cytochrome c] + O2 + 8 H(+)(in) = 4 Fe(III)-[cytochrome c] + 2 H2O + 4 H(+)(out)</text>
        <dbReference type="Rhea" id="RHEA:11436"/>
        <dbReference type="Rhea" id="RHEA-COMP:10350"/>
        <dbReference type="Rhea" id="RHEA-COMP:14399"/>
        <dbReference type="ChEBI" id="CHEBI:15377"/>
        <dbReference type="ChEBI" id="CHEBI:15378"/>
        <dbReference type="ChEBI" id="CHEBI:15379"/>
        <dbReference type="ChEBI" id="CHEBI:29033"/>
        <dbReference type="ChEBI" id="CHEBI:29034"/>
        <dbReference type="EC" id="7.1.1.9"/>
    </reaction>
</comment>
<dbReference type="EC" id="7.1.1.9" evidence="15"/>
<dbReference type="InterPro" id="IPR001505">
    <property type="entry name" value="Copper_CuA"/>
</dbReference>
<organism evidence="19 20">
    <name type="scientific">Nitrosomonas aestuarii</name>
    <dbReference type="NCBI Taxonomy" id="52441"/>
    <lineage>
        <taxon>Bacteria</taxon>
        <taxon>Pseudomonadati</taxon>
        <taxon>Pseudomonadota</taxon>
        <taxon>Betaproteobacteria</taxon>
        <taxon>Nitrosomonadales</taxon>
        <taxon>Nitrosomonadaceae</taxon>
        <taxon>Nitrosomonas</taxon>
    </lineage>
</organism>
<keyword evidence="11 16" id="KW-0472">Membrane</keyword>
<dbReference type="Pfam" id="PF00116">
    <property type="entry name" value="COX2"/>
    <property type="match status" value="1"/>
</dbReference>
<evidence type="ECO:0000256" key="8">
    <source>
        <dbReference type="ARBA" id="ARBA00022982"/>
    </source>
</evidence>
<evidence type="ECO:0000313" key="19">
    <source>
        <dbReference type="EMBL" id="SFL06456.1"/>
    </source>
</evidence>
<evidence type="ECO:0000256" key="4">
    <source>
        <dbReference type="ARBA" id="ARBA00022660"/>
    </source>
</evidence>
<keyword evidence="10 15" id="KW-0186">Copper</keyword>
<evidence type="ECO:0000259" key="18">
    <source>
        <dbReference type="PROSITE" id="PS50999"/>
    </source>
</evidence>
<gene>
    <name evidence="19" type="ORF">SAMN05216302_102922</name>
</gene>
<dbReference type="SUPFAM" id="SSF49503">
    <property type="entry name" value="Cupredoxins"/>
    <property type="match status" value="1"/>
</dbReference>
<evidence type="ECO:0000256" key="3">
    <source>
        <dbReference type="ARBA" id="ARBA00022448"/>
    </source>
</evidence>
<name>A0A1I4EPQ0_9PROT</name>
<evidence type="ECO:0000256" key="12">
    <source>
        <dbReference type="ARBA" id="ARBA00024688"/>
    </source>
</evidence>
<evidence type="ECO:0000256" key="6">
    <source>
        <dbReference type="ARBA" id="ARBA00022723"/>
    </source>
</evidence>
<comment type="similarity">
    <text evidence="2 14">Belongs to the cytochrome c oxidase subunit 2 family.</text>
</comment>
<dbReference type="Gene3D" id="2.60.40.420">
    <property type="entry name" value="Cupredoxins - blue copper proteins"/>
    <property type="match status" value="1"/>
</dbReference>
<protein>
    <recommendedName>
        <fullName evidence="15">Cytochrome c oxidase subunit 2</fullName>
        <ecNumber evidence="15">7.1.1.9</ecNumber>
    </recommendedName>
</protein>
<dbReference type="Pfam" id="PF02790">
    <property type="entry name" value="COX2_TM"/>
    <property type="match status" value="1"/>
</dbReference>
<dbReference type="PROSITE" id="PS00078">
    <property type="entry name" value="COX2"/>
    <property type="match status" value="1"/>
</dbReference>
<comment type="function">
    <text evidence="12 15">Subunits I and II form the functional core of the enzyme complex. Electrons originating in cytochrome c are transferred via heme a and Cu(A) to the binuclear center formed by heme a3 and Cu(B).</text>
</comment>
<dbReference type="InterPro" id="IPR002429">
    <property type="entry name" value="CcO_II-like_C"/>
</dbReference>
<feature type="domain" description="Cytochrome oxidase subunit II copper A binding" evidence="17">
    <location>
        <begin position="117"/>
        <end position="257"/>
    </location>
</feature>
<dbReference type="PRINTS" id="PR01166">
    <property type="entry name" value="CYCOXIDASEII"/>
</dbReference>
<dbReference type="STRING" id="52441.SAMN05216302_102922"/>
<evidence type="ECO:0000256" key="11">
    <source>
        <dbReference type="ARBA" id="ARBA00023136"/>
    </source>
</evidence>
<dbReference type="RefSeq" id="WP_090701773.1">
    <property type="nucleotide sequence ID" value="NZ_FOSP01000029.1"/>
</dbReference>
<dbReference type="Proteomes" id="UP000199533">
    <property type="component" value="Unassembled WGS sequence"/>
</dbReference>
<keyword evidence="9 16" id="KW-1133">Transmembrane helix</keyword>
<dbReference type="NCBIfam" id="TIGR02866">
    <property type="entry name" value="CoxB"/>
    <property type="match status" value="1"/>
</dbReference>
<dbReference type="GO" id="GO:0042773">
    <property type="term" value="P:ATP synthesis coupled electron transport"/>
    <property type="evidence" value="ECO:0007669"/>
    <property type="project" value="TreeGrafter"/>
</dbReference>
<dbReference type="InterPro" id="IPR008972">
    <property type="entry name" value="Cupredoxin"/>
</dbReference>
<evidence type="ECO:0000256" key="13">
    <source>
        <dbReference type="ARBA" id="ARBA00047816"/>
    </source>
</evidence>
<evidence type="ECO:0000313" key="20">
    <source>
        <dbReference type="Proteomes" id="UP000199533"/>
    </source>
</evidence>
<sequence>MRSKSVTTLAGVAALALYSSMAVGSKYNLQEPQSVIAQDIYDQHIVLLWICLVIFIGVFGVMFYSILKHRKSLGHKAANFHHSMTAEVIWTIIPCIILVVMAWPATKTVIAMKDTSSPDMTIKATGYQWMWGYDYLQGEGEGISFFSKLSTPRDQLYNKAPKGENYLLEVDNHVVVPVGKKVRVILTANDVIHAWWVPALGVKQDAIPGFIRDTWFTADKPGIYRGQCAELCGKDHGYMPIVVEVLEEEAYAQWVAEKLAGTADAVNLASAKTDMVAEVDEVIEAADDEISENN</sequence>
<dbReference type="PANTHER" id="PTHR22888:SF9">
    <property type="entry name" value="CYTOCHROME C OXIDASE SUBUNIT 2"/>
    <property type="match status" value="1"/>
</dbReference>
<keyword evidence="4 14" id="KW-0679">Respiratory chain</keyword>
<dbReference type="AlphaFoldDB" id="A0A1I4EPQ0"/>
<keyword evidence="20" id="KW-1185">Reference proteome</keyword>
<evidence type="ECO:0000256" key="9">
    <source>
        <dbReference type="ARBA" id="ARBA00022989"/>
    </source>
</evidence>
<feature type="transmembrane region" description="Helical" evidence="16">
    <location>
        <begin position="46"/>
        <end position="67"/>
    </location>
</feature>
<keyword evidence="7" id="KW-1278">Translocase</keyword>
<dbReference type="InterPro" id="IPR014222">
    <property type="entry name" value="Cyt_c_oxidase_su2"/>
</dbReference>
<keyword evidence="6 15" id="KW-0479">Metal-binding</keyword>
<dbReference type="PANTHER" id="PTHR22888">
    <property type="entry name" value="CYTOCHROME C OXIDASE, SUBUNIT II"/>
    <property type="match status" value="1"/>
</dbReference>
<dbReference type="PROSITE" id="PS50857">
    <property type="entry name" value="COX2_CUA"/>
    <property type="match status" value="1"/>
</dbReference>